<reference evidence="1 2" key="1">
    <citation type="submission" date="2022-04" db="EMBL/GenBank/DDBJ databases">
        <title>Hymenobacter sp. isolated from the air.</title>
        <authorList>
            <person name="Won M."/>
            <person name="Lee C.-M."/>
            <person name="Woen H.-Y."/>
            <person name="Kwon S.-W."/>
        </authorList>
    </citation>
    <scope>NUCLEOTIDE SEQUENCE [LARGE SCALE GENOMIC DNA]</scope>
    <source>
        <strain evidence="2">5116 S-27</strain>
    </source>
</reference>
<sequence length="57" mass="6382">MAHVYRAAIEQILQNMPTAEREKLLAAFRQAMDNAIDQHAYLLPTAADCSACHARKL</sequence>
<name>A0ABY4F8U2_9BACT</name>
<dbReference type="RefSeq" id="WP_244717859.1">
    <property type="nucleotide sequence ID" value="NZ_CP095049.1"/>
</dbReference>
<accession>A0ABY4F8U2</accession>
<protein>
    <submittedName>
        <fullName evidence="1">Uncharacterized protein</fullName>
    </submittedName>
</protein>
<evidence type="ECO:0000313" key="1">
    <source>
        <dbReference type="EMBL" id="UOQ53093.1"/>
    </source>
</evidence>
<gene>
    <name evidence="1" type="ORF">MUN80_25565</name>
</gene>
<dbReference type="Proteomes" id="UP000831785">
    <property type="component" value="Chromosome"/>
</dbReference>
<organism evidence="1 2">
    <name type="scientific">Hymenobacter cellulosivorans</name>
    <dbReference type="NCBI Taxonomy" id="2932249"/>
    <lineage>
        <taxon>Bacteria</taxon>
        <taxon>Pseudomonadati</taxon>
        <taxon>Bacteroidota</taxon>
        <taxon>Cytophagia</taxon>
        <taxon>Cytophagales</taxon>
        <taxon>Hymenobacteraceae</taxon>
        <taxon>Hymenobacter</taxon>
    </lineage>
</organism>
<proteinExistence type="predicted"/>
<keyword evidence="2" id="KW-1185">Reference proteome</keyword>
<evidence type="ECO:0000313" key="2">
    <source>
        <dbReference type="Proteomes" id="UP000831785"/>
    </source>
</evidence>
<dbReference type="EMBL" id="CP095049">
    <property type="protein sequence ID" value="UOQ53093.1"/>
    <property type="molecule type" value="Genomic_DNA"/>
</dbReference>